<sequence length="491" mass="51595">MAEAAKNPTGGQGNAGQPASASPEGALKPKASLSQKAEELAARLEAHKNQAQAEAAKEAAAKEAARKDAVRRAMSGKTESPAQPEAAKATVKKPEAAKAPAAPPAQKSAPAKQAAPAAPAQQDAPAKTAAPAAASKPAAAKPAAAKPAAQPKAKEPVEDVIRAIKLPHEIEAEKKAKSQSPAPATSVQPQVEDQGTNTAQQVPPVSVAPKTGSLPTTKAAVAQARNRVFGSYEPEPERSEAAVQRRVARERALNSKPPLGRTAQVIVALAFPLLTLIAAIRLIATPAFLALSYARPGFPSDSFGFTDAERLTYGSYGVDYLNNFAGPEYLAGLKLSTGSAMFTDGEVQHMVDVKNLIGFAYILGAVLALILVIGVWYLAKRYAGGVRRALFSGAILTLVMIAALAVAALLGWETFFTQFHALFFSEGSWTFSVRDTLIRLYPEQFWMDSAIGIAVLVLATIAIVLVSCWPTGRRREASRLRQEARAFGIGN</sequence>
<dbReference type="InterPro" id="IPR010178">
    <property type="entry name" value="Lit"/>
</dbReference>
<keyword evidence="2" id="KW-1133">Transmembrane helix</keyword>
<feature type="compositionally biased region" description="Low complexity" evidence="1">
    <location>
        <begin position="97"/>
        <end position="151"/>
    </location>
</feature>
<evidence type="ECO:0000256" key="1">
    <source>
        <dbReference type="SAM" id="MobiDB-lite"/>
    </source>
</evidence>
<evidence type="ECO:0000313" key="3">
    <source>
        <dbReference type="EMBL" id="QIV87796.1"/>
    </source>
</evidence>
<reference evidence="3 4" key="1">
    <citation type="submission" date="2018-09" db="EMBL/GenBank/DDBJ databases">
        <title>Glutamicibacter mishrai S5-52T (LMG 29155T = KCTC 39846T).</title>
        <authorList>
            <person name="Das S.K."/>
        </authorList>
    </citation>
    <scope>NUCLEOTIDE SEQUENCE [LARGE SCALE GENOMIC DNA]</scope>
    <source>
        <strain evidence="3 4">S5-52</strain>
    </source>
</reference>
<feature type="compositionally biased region" description="Basic and acidic residues" evidence="1">
    <location>
        <begin position="152"/>
        <end position="176"/>
    </location>
</feature>
<keyword evidence="2" id="KW-0472">Membrane</keyword>
<accession>A0A6H0SKZ2</accession>
<feature type="compositionally biased region" description="Basic and acidic residues" evidence="1">
    <location>
        <begin position="36"/>
        <end position="48"/>
    </location>
</feature>
<protein>
    <submittedName>
        <fullName evidence="3">TIGR01906 family membrane protein</fullName>
    </submittedName>
</protein>
<feature type="compositionally biased region" description="Basic and acidic residues" evidence="1">
    <location>
        <begin position="55"/>
        <end position="71"/>
    </location>
</feature>
<organism evidence="3 4">
    <name type="scientific">Glutamicibacter mishrai</name>
    <dbReference type="NCBI Taxonomy" id="1775880"/>
    <lineage>
        <taxon>Bacteria</taxon>
        <taxon>Bacillati</taxon>
        <taxon>Actinomycetota</taxon>
        <taxon>Actinomycetes</taxon>
        <taxon>Micrococcales</taxon>
        <taxon>Micrococcaceae</taxon>
        <taxon>Glutamicibacter</taxon>
    </lineage>
</organism>
<dbReference type="Proteomes" id="UP000502331">
    <property type="component" value="Chromosome"/>
</dbReference>
<gene>
    <name evidence="3" type="ORF">D3791_12170</name>
</gene>
<keyword evidence="2" id="KW-0812">Transmembrane</keyword>
<dbReference type="AlphaFoldDB" id="A0A6H0SKZ2"/>
<name>A0A6H0SKZ2_9MICC</name>
<keyword evidence="4" id="KW-1185">Reference proteome</keyword>
<feature type="transmembrane region" description="Helical" evidence="2">
    <location>
        <begin position="390"/>
        <end position="412"/>
    </location>
</feature>
<evidence type="ECO:0000313" key="4">
    <source>
        <dbReference type="Proteomes" id="UP000502331"/>
    </source>
</evidence>
<feature type="compositionally biased region" description="Polar residues" evidence="1">
    <location>
        <begin position="178"/>
        <end position="203"/>
    </location>
</feature>
<dbReference type="NCBIfam" id="TIGR01906">
    <property type="entry name" value="integ_TIGR01906"/>
    <property type="match status" value="1"/>
</dbReference>
<dbReference type="EMBL" id="CP032549">
    <property type="protein sequence ID" value="QIV87796.1"/>
    <property type="molecule type" value="Genomic_DNA"/>
</dbReference>
<dbReference type="RefSeq" id="WP_172512367.1">
    <property type="nucleotide sequence ID" value="NZ_CP032549.1"/>
</dbReference>
<evidence type="ECO:0000256" key="2">
    <source>
        <dbReference type="SAM" id="Phobius"/>
    </source>
</evidence>
<proteinExistence type="predicted"/>
<feature type="transmembrane region" description="Helical" evidence="2">
    <location>
        <begin position="265"/>
        <end position="291"/>
    </location>
</feature>
<feature type="region of interest" description="Disordered" evidence="1">
    <location>
        <begin position="1"/>
        <end position="219"/>
    </location>
</feature>
<feature type="transmembrane region" description="Helical" evidence="2">
    <location>
        <begin position="450"/>
        <end position="472"/>
    </location>
</feature>
<feature type="transmembrane region" description="Helical" evidence="2">
    <location>
        <begin position="356"/>
        <end position="378"/>
    </location>
</feature>
<dbReference type="Pfam" id="PF07314">
    <property type="entry name" value="Lit"/>
    <property type="match status" value="1"/>
</dbReference>